<keyword evidence="1" id="KW-0560">Oxidoreductase</keyword>
<dbReference type="EMBL" id="JBHUCO010000041">
    <property type="protein sequence ID" value="MFD1521856.1"/>
    <property type="molecule type" value="Genomic_DNA"/>
</dbReference>
<feature type="domain" description="FAD-binding" evidence="4">
    <location>
        <begin position="11"/>
        <end position="86"/>
    </location>
</feature>
<sequence length="162" mass="16656">MISGRNGTRSAVVIGAGIGGLTAAVALRRIGWEVTVVERAPVISEVGAGLTLWPNAIRALGVLGLESAVAVHAIPTVSRGNIRQPDGRWLRHGRADDVGVLAIHRAQLHEVLRGALPERSVRTGAEVVGGTTGTGGPVPNSSPEPPDSRTHATPTTAPSLMP</sequence>
<dbReference type="RefSeq" id="WP_344722218.1">
    <property type="nucleotide sequence ID" value="NZ_BAAAUS010000010.1"/>
</dbReference>
<dbReference type="InterPro" id="IPR002938">
    <property type="entry name" value="FAD-bd"/>
</dbReference>
<evidence type="ECO:0000313" key="5">
    <source>
        <dbReference type="EMBL" id="MFD1521856.1"/>
    </source>
</evidence>
<dbReference type="InterPro" id="IPR050493">
    <property type="entry name" value="FAD-dep_Monooxygenase_BioMet"/>
</dbReference>
<gene>
    <name evidence="5" type="ORF">ACFSJD_30475</name>
</gene>
<dbReference type="PANTHER" id="PTHR13789">
    <property type="entry name" value="MONOOXYGENASE"/>
    <property type="match status" value="1"/>
</dbReference>
<organism evidence="5 6">
    <name type="scientific">Pseudonocardia yunnanensis</name>
    <dbReference type="NCBI Taxonomy" id="58107"/>
    <lineage>
        <taxon>Bacteria</taxon>
        <taxon>Bacillati</taxon>
        <taxon>Actinomycetota</taxon>
        <taxon>Actinomycetes</taxon>
        <taxon>Pseudonocardiales</taxon>
        <taxon>Pseudonocardiaceae</taxon>
        <taxon>Pseudonocardia</taxon>
    </lineage>
</organism>
<keyword evidence="2" id="KW-0503">Monooxygenase</keyword>
<accession>A0ABW4F2W7</accession>
<keyword evidence="6" id="KW-1185">Reference proteome</keyword>
<dbReference type="SUPFAM" id="SSF51905">
    <property type="entry name" value="FAD/NAD(P)-binding domain"/>
    <property type="match status" value="1"/>
</dbReference>
<evidence type="ECO:0000259" key="4">
    <source>
        <dbReference type="Pfam" id="PF01494"/>
    </source>
</evidence>
<dbReference type="Gene3D" id="3.50.50.60">
    <property type="entry name" value="FAD/NAD(P)-binding domain"/>
    <property type="match status" value="1"/>
</dbReference>
<evidence type="ECO:0000256" key="2">
    <source>
        <dbReference type="ARBA" id="ARBA00023033"/>
    </source>
</evidence>
<feature type="region of interest" description="Disordered" evidence="3">
    <location>
        <begin position="124"/>
        <end position="162"/>
    </location>
</feature>
<comment type="caution">
    <text evidence="5">The sequence shown here is derived from an EMBL/GenBank/DDBJ whole genome shotgun (WGS) entry which is preliminary data.</text>
</comment>
<reference evidence="6" key="1">
    <citation type="journal article" date="2019" name="Int. J. Syst. Evol. Microbiol.">
        <title>The Global Catalogue of Microorganisms (GCM) 10K type strain sequencing project: providing services to taxonomists for standard genome sequencing and annotation.</title>
        <authorList>
            <consortium name="The Broad Institute Genomics Platform"/>
            <consortium name="The Broad Institute Genome Sequencing Center for Infectious Disease"/>
            <person name="Wu L."/>
            <person name="Ma J."/>
        </authorList>
    </citation>
    <scope>NUCLEOTIDE SEQUENCE [LARGE SCALE GENOMIC DNA]</scope>
    <source>
        <strain evidence="6">CCM 7043</strain>
    </source>
</reference>
<proteinExistence type="predicted"/>
<feature type="compositionally biased region" description="Polar residues" evidence="3">
    <location>
        <begin position="151"/>
        <end position="162"/>
    </location>
</feature>
<evidence type="ECO:0000256" key="1">
    <source>
        <dbReference type="ARBA" id="ARBA00023002"/>
    </source>
</evidence>
<dbReference type="Proteomes" id="UP001597114">
    <property type="component" value="Unassembled WGS sequence"/>
</dbReference>
<dbReference type="PANTHER" id="PTHR13789:SF309">
    <property type="entry name" value="PUTATIVE (AFU_ORTHOLOGUE AFUA_6G14510)-RELATED"/>
    <property type="match status" value="1"/>
</dbReference>
<name>A0ABW4F2W7_9PSEU</name>
<evidence type="ECO:0000256" key="3">
    <source>
        <dbReference type="SAM" id="MobiDB-lite"/>
    </source>
</evidence>
<protein>
    <submittedName>
        <fullName evidence="5">NAD(P)-binding protein</fullName>
    </submittedName>
</protein>
<evidence type="ECO:0000313" key="6">
    <source>
        <dbReference type="Proteomes" id="UP001597114"/>
    </source>
</evidence>
<dbReference type="Pfam" id="PF01494">
    <property type="entry name" value="FAD_binding_3"/>
    <property type="match status" value="1"/>
</dbReference>
<dbReference type="InterPro" id="IPR036188">
    <property type="entry name" value="FAD/NAD-bd_sf"/>
</dbReference>